<keyword evidence="3" id="KW-1185">Reference proteome</keyword>
<protein>
    <recommendedName>
        <fullName evidence="4">DUF3375 domain-containing protein</fullName>
    </recommendedName>
</protein>
<proteinExistence type="predicted"/>
<reference evidence="2 3" key="1">
    <citation type="submission" date="2023-07" db="EMBL/GenBank/DDBJ databases">
        <title>Comparative genomics of wheat-associated soil bacteria to identify genetic determinants of phenazine resistance.</title>
        <authorList>
            <person name="Mouncey N."/>
        </authorList>
    </citation>
    <scope>NUCLEOTIDE SEQUENCE [LARGE SCALE GENOMIC DNA]</scope>
    <source>
        <strain evidence="2 3">W4I9-1</strain>
    </source>
</reference>
<organism evidence="2 3">
    <name type="scientific">Microbacterium natoriense</name>
    <dbReference type="NCBI Taxonomy" id="284570"/>
    <lineage>
        <taxon>Bacteria</taxon>
        <taxon>Bacillati</taxon>
        <taxon>Actinomycetota</taxon>
        <taxon>Actinomycetes</taxon>
        <taxon>Micrococcales</taxon>
        <taxon>Microbacteriaceae</taxon>
        <taxon>Microbacterium</taxon>
    </lineage>
</organism>
<comment type="caution">
    <text evidence="2">The sequence shown here is derived from an EMBL/GenBank/DDBJ whole genome shotgun (WGS) entry which is preliminary data.</text>
</comment>
<dbReference type="EMBL" id="JAUSXV010000001">
    <property type="protein sequence ID" value="MDQ0648677.1"/>
    <property type="molecule type" value="Genomic_DNA"/>
</dbReference>
<name>A0AAW8F299_9MICO</name>
<dbReference type="Proteomes" id="UP001244427">
    <property type="component" value="Unassembled WGS sequence"/>
</dbReference>
<dbReference type="AlphaFoldDB" id="A0AAW8F299"/>
<gene>
    <name evidence="2" type="ORF">QFZ53_002873</name>
</gene>
<evidence type="ECO:0000256" key="1">
    <source>
        <dbReference type="SAM" id="MobiDB-lite"/>
    </source>
</evidence>
<feature type="region of interest" description="Disordered" evidence="1">
    <location>
        <begin position="1"/>
        <end position="28"/>
    </location>
</feature>
<evidence type="ECO:0008006" key="4">
    <source>
        <dbReference type="Google" id="ProtNLM"/>
    </source>
</evidence>
<evidence type="ECO:0000313" key="2">
    <source>
        <dbReference type="EMBL" id="MDQ0648677.1"/>
    </source>
</evidence>
<dbReference type="Pfam" id="PF11855">
    <property type="entry name" value="DUF3375"/>
    <property type="match status" value="1"/>
</dbReference>
<evidence type="ECO:0000313" key="3">
    <source>
        <dbReference type="Proteomes" id="UP001244427"/>
    </source>
</evidence>
<dbReference type="InterPro" id="IPR021804">
    <property type="entry name" value="DUF3375"/>
</dbReference>
<accession>A0AAW8F299</accession>
<sequence length="547" mass="60290">MKALGSAGGLLRTRMRSSGGGRQRRLPSRLKDAVPTGAACFEIIRFGSSVTGTRAEAAYLRARAAFKIPTLDLLHGRYAPFVVAVLSIMFTAERPTVAVADAHVEVGEILAELRAAGYEQDGRGLPSTTGREVCRYWVKVGWLGQQIEGDTEVYRCTAHAVRALEIADLTGGTTRVSHSRVRTLLDAVERLAGDADDDPARRLARLRAERDALNAQIAAFENDEAEPIADDELLEEAENVLHLSRSLPADFTRVAESIKAMQRDVIRDLRRDERPTGEVLREYLLRGQQVMQSTREGQAFAGALRVIGDPERIDALTEQLHELLSRPFADRLDAAQRADLDTIGRRMELGVQEVLTAQRRASHVIAAQVRTHDPARDRQVDELLRDVISGLQAWTQTRTPETPVEPLRRLPIASIGHLRQSLSDVRPPEPPAPLADRGDDAVFLDADTRAWGGPRYAELEAYVARLGDEFDLGEAFLGTDEDTRRPVDLLGLLEIAHRNGMTENEDVSIVEALRPDGTTRRFAFAAVTAQTTKNSAMAQAAKEQTDE</sequence>